<keyword evidence="1" id="KW-0812">Transmembrane</keyword>
<gene>
    <name evidence="3" type="ORF">H9736_06865</name>
</gene>
<dbReference type="EMBL" id="DXES01000150">
    <property type="protein sequence ID" value="HIX65954.1"/>
    <property type="molecule type" value="Genomic_DNA"/>
</dbReference>
<sequence>MSLDEERLIEALARVRDRSLEQLPPPEEPHQFSPQFQEQMELLFQEERRRARRKKWASVSRRAAAFLLVGAVSLSACILGVDALREKLFEMVLEEHEEYSNISYAPIDKERTPLPQFDLVEYRPAWLPEGMLLVSQILNSTVNWSTYEDAQGNVLSFHQSVVGTVSSAINTESAELIEFELPSGDTAYKMSNMGSQFVLWNDNQYEYMVLLNGYTLEDAVRVAESVQVCPPGAHHPPQLAVDVTGLPEDYPPQQALSDGMVVVQEDGTVDNLNLVEKFLADYAAGQQSIFGLCDYQKGTPLPTQVYFNGFYIEVTVDETELLGNPPNHRSSATYRYQSAGLVQEADAQVFYLTDEDGESTELFRYASQEG</sequence>
<protein>
    <submittedName>
        <fullName evidence="3">DUF4367 domain-containing protein</fullName>
    </submittedName>
</protein>
<dbReference type="AlphaFoldDB" id="A0A9D2B8D0"/>
<organism evidence="3 4">
    <name type="scientific">Candidatus Anaerotruncus excrementipullorum</name>
    <dbReference type="NCBI Taxonomy" id="2838465"/>
    <lineage>
        <taxon>Bacteria</taxon>
        <taxon>Bacillati</taxon>
        <taxon>Bacillota</taxon>
        <taxon>Clostridia</taxon>
        <taxon>Eubacteriales</taxon>
        <taxon>Oscillospiraceae</taxon>
        <taxon>Anaerotruncus</taxon>
    </lineage>
</organism>
<proteinExistence type="predicted"/>
<keyword evidence="1" id="KW-0472">Membrane</keyword>
<reference evidence="3" key="2">
    <citation type="submission" date="2021-04" db="EMBL/GenBank/DDBJ databases">
        <authorList>
            <person name="Gilroy R."/>
        </authorList>
    </citation>
    <scope>NUCLEOTIDE SEQUENCE</scope>
    <source>
        <strain evidence="3">CHK188-5543</strain>
    </source>
</reference>
<comment type="caution">
    <text evidence="3">The sequence shown here is derived from an EMBL/GenBank/DDBJ whole genome shotgun (WGS) entry which is preliminary data.</text>
</comment>
<feature type="transmembrane region" description="Helical" evidence="1">
    <location>
        <begin position="63"/>
        <end position="81"/>
    </location>
</feature>
<feature type="domain" description="DUF4367" evidence="2">
    <location>
        <begin position="121"/>
        <end position="226"/>
    </location>
</feature>
<dbReference type="Proteomes" id="UP000886800">
    <property type="component" value="Unassembled WGS sequence"/>
</dbReference>
<evidence type="ECO:0000313" key="3">
    <source>
        <dbReference type="EMBL" id="HIX65954.1"/>
    </source>
</evidence>
<evidence type="ECO:0000259" key="2">
    <source>
        <dbReference type="Pfam" id="PF14285"/>
    </source>
</evidence>
<dbReference type="InterPro" id="IPR025377">
    <property type="entry name" value="DUF4367"/>
</dbReference>
<reference evidence="3" key="1">
    <citation type="journal article" date="2021" name="PeerJ">
        <title>Extensive microbial diversity within the chicken gut microbiome revealed by metagenomics and culture.</title>
        <authorList>
            <person name="Gilroy R."/>
            <person name="Ravi A."/>
            <person name="Getino M."/>
            <person name="Pursley I."/>
            <person name="Horton D.L."/>
            <person name="Alikhan N.F."/>
            <person name="Baker D."/>
            <person name="Gharbi K."/>
            <person name="Hall N."/>
            <person name="Watson M."/>
            <person name="Adriaenssens E.M."/>
            <person name="Foster-Nyarko E."/>
            <person name="Jarju S."/>
            <person name="Secka A."/>
            <person name="Antonio M."/>
            <person name="Oren A."/>
            <person name="Chaudhuri R.R."/>
            <person name="La Ragione R."/>
            <person name="Hildebrand F."/>
            <person name="Pallen M.J."/>
        </authorList>
    </citation>
    <scope>NUCLEOTIDE SEQUENCE</scope>
    <source>
        <strain evidence="3">CHK188-5543</strain>
    </source>
</reference>
<name>A0A9D2B8D0_9FIRM</name>
<dbReference type="Pfam" id="PF14285">
    <property type="entry name" value="DUF4367"/>
    <property type="match status" value="1"/>
</dbReference>
<accession>A0A9D2B8D0</accession>
<evidence type="ECO:0000256" key="1">
    <source>
        <dbReference type="SAM" id="Phobius"/>
    </source>
</evidence>
<evidence type="ECO:0000313" key="4">
    <source>
        <dbReference type="Proteomes" id="UP000886800"/>
    </source>
</evidence>
<keyword evidence="1" id="KW-1133">Transmembrane helix</keyword>